<sequence length="150" mass="17077">MITENTLAEDLIINKMKTLTEGTYDAVKELPCDQFGTIISMLITMWCSRNEVDTLKILKALDIVLTEEHDNAIACDLEQQGDIILPESEATYEVRNSNGSLLFRATYKDKNWIIEVKKKEIITRLALYDDGDMNIINYNINDRALVDALS</sequence>
<dbReference type="Proteomes" id="UP001191019">
    <property type="component" value="Unassembled WGS sequence"/>
</dbReference>
<dbReference type="EMBL" id="PRLM01000003">
    <property type="protein sequence ID" value="RYC74824.1"/>
    <property type="molecule type" value="Genomic_DNA"/>
</dbReference>
<keyword evidence="2" id="KW-1185">Reference proteome</keyword>
<reference evidence="1 2" key="1">
    <citation type="journal article" date="2018" name="bioRxiv">
        <title>Evidence of independent acquisition and adaption of ultra-small bacteria to human hosts across the highly diverse yet reduced genomes of the phylum Saccharibacteria.</title>
        <authorList>
            <person name="McLean J.S."/>
            <person name="Bor B."/>
            <person name="To T.T."/>
            <person name="Liu Q."/>
            <person name="Kearns K.A."/>
            <person name="Solden L.M."/>
            <person name="Wrighton K.C."/>
            <person name="He X."/>
            <person name="Shi W."/>
        </authorList>
    </citation>
    <scope>NUCLEOTIDE SEQUENCE [LARGE SCALE GENOMIC DNA]</scope>
    <source>
        <strain evidence="1 2">TM7_G3_2_Rum_HOT_351B</strain>
    </source>
</reference>
<comment type="caution">
    <text evidence="1">The sequence shown here is derived from an EMBL/GenBank/DDBJ whole genome shotgun (WGS) entry which is preliminary data.</text>
</comment>
<gene>
    <name evidence="1" type="ORF">G3RUM_00373</name>
</gene>
<protein>
    <submittedName>
        <fullName evidence="1">Uncharacterized protein</fullName>
    </submittedName>
</protein>
<proteinExistence type="predicted"/>
<reference evidence="1 2" key="2">
    <citation type="journal article" date="2020" name="Cell Rep.">
        <title>Acquisition and Adaptation of Ultra-small Parasitic Reduced Genome Bacteria to Mammalian Hosts.</title>
        <authorList>
            <person name="McLean J.S."/>
            <person name="Bor B."/>
            <person name="Kerns K.A."/>
            <person name="Liu Q."/>
            <person name="To T.T."/>
            <person name="Solden L."/>
            <person name="Hendrickson E.L."/>
            <person name="Wrighton K."/>
            <person name="Shi W."/>
            <person name="He X."/>
        </authorList>
    </citation>
    <scope>NUCLEOTIDE SEQUENCE [LARGE SCALE GENOMIC DNA]</scope>
    <source>
        <strain evidence="1 2">TM7_G3_2_Rum_HOT_351B</strain>
    </source>
</reference>
<accession>A0ABY0FPE4</accession>
<name>A0ABY0FPE4_9BACT</name>
<evidence type="ECO:0000313" key="2">
    <source>
        <dbReference type="Proteomes" id="UP001191019"/>
    </source>
</evidence>
<dbReference type="RefSeq" id="WP_129734821.1">
    <property type="nucleotide sequence ID" value="NZ_PRLM01000003.1"/>
</dbReference>
<evidence type="ECO:0000313" key="1">
    <source>
        <dbReference type="EMBL" id="RYC74824.1"/>
    </source>
</evidence>
<organism evidence="1 2">
    <name type="scientific">Candidatus Nanosyncoccus alces</name>
    <dbReference type="NCBI Taxonomy" id="2171997"/>
    <lineage>
        <taxon>Bacteria</taxon>
        <taxon>Candidatus Saccharimonadota</taxon>
        <taxon>Candidatus Nanosyncoccalia</taxon>
        <taxon>Candidatus Nanosyncoccales</taxon>
        <taxon>Candidatus Nanosyncoccaceae</taxon>
        <taxon>Candidatus Nanosyncoccus</taxon>
    </lineage>
</organism>